<proteinExistence type="predicted"/>
<protein>
    <submittedName>
        <fullName evidence="2">Uncharacterized protein</fullName>
    </submittedName>
</protein>
<feature type="transmembrane region" description="Helical" evidence="1">
    <location>
        <begin position="67"/>
        <end position="86"/>
    </location>
</feature>
<name>A0A7L4ZTJ4_9FLAO</name>
<dbReference type="OrthoDB" id="9897512at2"/>
<keyword evidence="1" id="KW-1133">Transmembrane helix</keyword>
<keyword evidence="3" id="KW-1185">Reference proteome</keyword>
<keyword evidence="1" id="KW-0472">Membrane</keyword>
<evidence type="ECO:0000313" key="2">
    <source>
        <dbReference type="EMBL" id="QHI38904.1"/>
    </source>
</evidence>
<gene>
    <name evidence="2" type="ORF">IMCC3317_43040</name>
</gene>
<organism evidence="2 3">
    <name type="scientific">Kordia antarctica</name>
    <dbReference type="NCBI Taxonomy" id="1218801"/>
    <lineage>
        <taxon>Bacteria</taxon>
        <taxon>Pseudomonadati</taxon>
        <taxon>Bacteroidota</taxon>
        <taxon>Flavobacteriia</taxon>
        <taxon>Flavobacteriales</taxon>
        <taxon>Flavobacteriaceae</taxon>
        <taxon>Kordia</taxon>
    </lineage>
</organism>
<dbReference type="AlphaFoldDB" id="A0A7L4ZTJ4"/>
<evidence type="ECO:0000256" key="1">
    <source>
        <dbReference type="SAM" id="Phobius"/>
    </source>
</evidence>
<accession>A0A7L4ZTJ4</accession>
<dbReference type="KEGG" id="kan:IMCC3317_43040"/>
<reference evidence="2 3" key="1">
    <citation type="journal article" date="2013" name="Int. J. Syst. Evol. Microbiol.">
        <title>Kordia antarctica sp. nov., isolated from Antarctic seawater.</title>
        <authorList>
            <person name="Baek K."/>
            <person name="Choi A."/>
            <person name="Kang I."/>
            <person name="Lee K."/>
            <person name="Cho J.C."/>
        </authorList>
    </citation>
    <scope>NUCLEOTIDE SEQUENCE [LARGE SCALE GENOMIC DNA]</scope>
    <source>
        <strain evidence="2 3">IMCC3317</strain>
    </source>
</reference>
<dbReference type="Proteomes" id="UP000464657">
    <property type="component" value="Chromosome"/>
</dbReference>
<dbReference type="EMBL" id="CP019288">
    <property type="protein sequence ID" value="QHI38904.1"/>
    <property type="molecule type" value="Genomic_DNA"/>
</dbReference>
<keyword evidence="1" id="KW-0812">Transmembrane</keyword>
<evidence type="ECO:0000313" key="3">
    <source>
        <dbReference type="Proteomes" id="UP000464657"/>
    </source>
</evidence>
<dbReference type="RefSeq" id="WP_160131426.1">
    <property type="nucleotide sequence ID" value="NZ_CP019288.1"/>
</dbReference>
<sequence length="101" mass="12120">MPVIVRSASTVAFNNSKRRLEHRQNQRKLYLKNDTEKAVYEEASDSLLKDIRHRIQEQERLRRQRNIKIGIIFSILVTIVFCYFMFFKSFDSDIFSISIFN</sequence>